<protein>
    <submittedName>
        <fullName evidence="8">EamA family transporter</fullName>
    </submittedName>
</protein>
<comment type="caution">
    <text evidence="8">The sequence shown here is derived from an EMBL/GenBank/DDBJ whole genome shotgun (WGS) entry which is preliminary data.</text>
</comment>
<dbReference type="Pfam" id="PF00892">
    <property type="entry name" value="EamA"/>
    <property type="match status" value="2"/>
</dbReference>
<dbReference type="InterPro" id="IPR037185">
    <property type="entry name" value="EmrE-like"/>
</dbReference>
<feature type="transmembrane region" description="Helical" evidence="6">
    <location>
        <begin position="32"/>
        <end position="51"/>
    </location>
</feature>
<feature type="transmembrane region" description="Helical" evidence="6">
    <location>
        <begin position="117"/>
        <end position="135"/>
    </location>
</feature>
<dbReference type="EMBL" id="JAUTXY010000017">
    <property type="protein sequence ID" value="MEE2061304.1"/>
    <property type="molecule type" value="Genomic_DNA"/>
</dbReference>
<feature type="domain" description="EamA" evidence="7">
    <location>
        <begin position="7"/>
        <end position="131"/>
    </location>
</feature>
<feature type="transmembrane region" description="Helical" evidence="6">
    <location>
        <begin position="172"/>
        <end position="191"/>
    </location>
</feature>
<evidence type="ECO:0000256" key="6">
    <source>
        <dbReference type="SAM" id="Phobius"/>
    </source>
</evidence>
<feature type="transmembrane region" description="Helical" evidence="6">
    <location>
        <begin position="244"/>
        <end position="263"/>
    </location>
</feature>
<evidence type="ECO:0000313" key="9">
    <source>
        <dbReference type="Proteomes" id="UP001336020"/>
    </source>
</evidence>
<feature type="transmembrane region" description="Helical" evidence="6">
    <location>
        <begin position="58"/>
        <end position="78"/>
    </location>
</feature>
<dbReference type="InterPro" id="IPR050638">
    <property type="entry name" value="AA-Vitamin_Transporters"/>
</dbReference>
<accession>A0ABU7LJ88</accession>
<reference evidence="8 9" key="1">
    <citation type="submission" date="2023-07" db="EMBL/GenBank/DDBJ databases">
        <authorList>
            <person name="Girao M."/>
            <person name="Carvalho M.F."/>
        </authorList>
    </citation>
    <scope>NUCLEOTIDE SEQUENCE [LARGE SCALE GENOMIC DNA]</scope>
    <source>
        <strain evidence="8 9">YIM65754</strain>
    </source>
</reference>
<evidence type="ECO:0000256" key="3">
    <source>
        <dbReference type="ARBA" id="ARBA00022692"/>
    </source>
</evidence>
<comment type="subcellular location">
    <subcellularLocation>
        <location evidence="1">Membrane</location>
        <topology evidence="1">Multi-pass membrane protein</topology>
    </subcellularLocation>
</comment>
<feature type="transmembrane region" description="Helical" evidence="6">
    <location>
        <begin position="84"/>
        <end position="108"/>
    </location>
</feature>
<feature type="domain" description="EamA" evidence="7">
    <location>
        <begin position="144"/>
        <end position="284"/>
    </location>
</feature>
<feature type="transmembrane region" description="Helical" evidence="6">
    <location>
        <begin position="269"/>
        <end position="285"/>
    </location>
</feature>
<keyword evidence="9" id="KW-1185">Reference proteome</keyword>
<dbReference type="Gene3D" id="1.10.3730.20">
    <property type="match status" value="1"/>
</dbReference>
<sequence length="331" mass="34012">MTTRARLLALTVVLLWGCNFLAIRVGIDHFPPIFFAGLRFLVIAVPVVLFVPRPKVALRWLLLYGLAFGFAQFGFLFWAMNAGLATGLASLVLQSSAPMTVVLGAVLLGERLGRTQIIGLLVAIAGMLLVAVAQGGSSVGLVPLLLGLLAGLSWAIANIATRKAKSTEPMKLMSWMCVIATAPLFAVSWIVEGPTTGWAALASAFSTGEGHIALVGLAYTAIAGTIVGTGIYVALLGRYPASTVAPLSLMVPIVGFTVAWAALGEVPTPLTLAGGVAVIAGALVAQSAGRRAAGAAGPLGRLRRRGIVRATPGAEETCRHGASLHVPAPPG</sequence>
<dbReference type="SUPFAM" id="SSF103481">
    <property type="entry name" value="Multidrug resistance efflux transporter EmrE"/>
    <property type="match status" value="2"/>
</dbReference>
<feature type="transmembrane region" description="Helical" evidence="6">
    <location>
        <begin position="141"/>
        <end position="160"/>
    </location>
</feature>
<evidence type="ECO:0000256" key="1">
    <source>
        <dbReference type="ARBA" id="ARBA00004141"/>
    </source>
</evidence>
<proteinExistence type="inferred from homology"/>
<name>A0ABU7LJ88_9NOCA</name>
<evidence type="ECO:0000259" key="7">
    <source>
        <dbReference type="Pfam" id="PF00892"/>
    </source>
</evidence>
<comment type="similarity">
    <text evidence="2">Belongs to the EamA transporter family.</text>
</comment>
<evidence type="ECO:0000313" key="8">
    <source>
        <dbReference type="EMBL" id="MEE2061304.1"/>
    </source>
</evidence>
<organism evidence="8 9">
    <name type="scientific">Rhodococcus artemisiae</name>
    <dbReference type="NCBI Taxonomy" id="714159"/>
    <lineage>
        <taxon>Bacteria</taxon>
        <taxon>Bacillati</taxon>
        <taxon>Actinomycetota</taxon>
        <taxon>Actinomycetes</taxon>
        <taxon>Mycobacteriales</taxon>
        <taxon>Nocardiaceae</taxon>
        <taxon>Rhodococcus</taxon>
    </lineage>
</organism>
<dbReference type="InterPro" id="IPR000620">
    <property type="entry name" value="EamA_dom"/>
</dbReference>
<dbReference type="RefSeq" id="WP_330136465.1">
    <property type="nucleotide sequence ID" value="NZ_JAUTXY010000017.1"/>
</dbReference>
<gene>
    <name evidence="8" type="ORF">Q7514_27640</name>
</gene>
<dbReference type="Proteomes" id="UP001336020">
    <property type="component" value="Unassembled WGS sequence"/>
</dbReference>
<keyword evidence="5 6" id="KW-0472">Membrane</keyword>
<evidence type="ECO:0000256" key="5">
    <source>
        <dbReference type="ARBA" id="ARBA00023136"/>
    </source>
</evidence>
<dbReference type="PANTHER" id="PTHR32322:SF9">
    <property type="entry name" value="AMINO-ACID METABOLITE EFFLUX PUMP-RELATED"/>
    <property type="match status" value="1"/>
</dbReference>
<evidence type="ECO:0000256" key="4">
    <source>
        <dbReference type="ARBA" id="ARBA00022989"/>
    </source>
</evidence>
<evidence type="ECO:0000256" key="2">
    <source>
        <dbReference type="ARBA" id="ARBA00007362"/>
    </source>
</evidence>
<dbReference type="PANTHER" id="PTHR32322">
    <property type="entry name" value="INNER MEMBRANE TRANSPORTER"/>
    <property type="match status" value="1"/>
</dbReference>
<keyword evidence="3 6" id="KW-0812">Transmembrane</keyword>
<feature type="transmembrane region" description="Helical" evidence="6">
    <location>
        <begin position="211"/>
        <end position="237"/>
    </location>
</feature>
<keyword evidence="4 6" id="KW-1133">Transmembrane helix</keyword>